<keyword evidence="1" id="KW-0472">Membrane</keyword>
<keyword evidence="1" id="KW-0812">Transmembrane</keyword>
<protein>
    <submittedName>
        <fullName evidence="2">Uncharacterized protein</fullName>
    </submittedName>
</protein>
<dbReference type="STRING" id="1817895.AUJ95_03965"/>
<evidence type="ECO:0000256" key="1">
    <source>
        <dbReference type="SAM" id="Phobius"/>
    </source>
</evidence>
<comment type="caution">
    <text evidence="2">The sequence shown here is derived from an EMBL/GenBank/DDBJ whole genome shotgun (WGS) entry which is preliminary data.</text>
</comment>
<dbReference type="EMBL" id="MNYI01000099">
    <property type="protein sequence ID" value="OIP40959.1"/>
    <property type="molecule type" value="Genomic_DNA"/>
</dbReference>
<dbReference type="AlphaFoldDB" id="A0A1J5EAA9"/>
<organism evidence="2 3">
    <name type="scientific">Candidatus Desantisbacteria bacterium CG2_30_40_21</name>
    <dbReference type="NCBI Taxonomy" id="1817895"/>
    <lineage>
        <taxon>Bacteria</taxon>
        <taxon>Candidatus Desantisiibacteriota</taxon>
    </lineage>
</organism>
<gene>
    <name evidence="2" type="ORF">AUJ95_03965</name>
</gene>
<proteinExistence type="predicted"/>
<feature type="transmembrane region" description="Helical" evidence="1">
    <location>
        <begin position="36"/>
        <end position="58"/>
    </location>
</feature>
<sequence length="143" mass="16359">MRIVIITSLIISFFAALLMGVFTCIKFIGSMQGAEILLIVLGRAIFTFGIFFCVSLILGSILKKHVPQLAYLFIDKEIEYTMPMIVPDQIGKEEEWPTIKAEENLTMQSWKDEEKPYVPEQAEQIALALRTWIVNDEDKTEEI</sequence>
<evidence type="ECO:0000313" key="3">
    <source>
        <dbReference type="Proteomes" id="UP000183085"/>
    </source>
</evidence>
<reference evidence="2 3" key="1">
    <citation type="journal article" date="2016" name="Environ. Microbiol.">
        <title>Genomic resolution of a cold subsurface aquifer community provides metabolic insights for novel microbes adapted to high CO concentrations.</title>
        <authorList>
            <person name="Probst A.J."/>
            <person name="Castelle C.J."/>
            <person name="Singh A."/>
            <person name="Brown C.T."/>
            <person name="Anantharaman K."/>
            <person name="Sharon I."/>
            <person name="Hug L.A."/>
            <person name="Burstein D."/>
            <person name="Emerson J.B."/>
            <person name="Thomas B.C."/>
            <person name="Banfield J.F."/>
        </authorList>
    </citation>
    <scope>NUCLEOTIDE SEQUENCE [LARGE SCALE GENOMIC DNA]</scope>
    <source>
        <strain evidence="2">CG2_30_40_21</strain>
    </source>
</reference>
<dbReference type="Proteomes" id="UP000183085">
    <property type="component" value="Unassembled WGS sequence"/>
</dbReference>
<accession>A0A1J5EAA9</accession>
<evidence type="ECO:0000313" key="2">
    <source>
        <dbReference type="EMBL" id="OIP40959.1"/>
    </source>
</evidence>
<name>A0A1J5EAA9_9BACT</name>
<keyword evidence="1" id="KW-1133">Transmembrane helix</keyword>